<keyword evidence="3" id="KW-0479">Metal-binding</keyword>
<feature type="region of interest" description="Disordered" evidence="7">
    <location>
        <begin position="109"/>
        <end position="128"/>
    </location>
</feature>
<gene>
    <name evidence="9" type="ORF">IEN85_19200</name>
</gene>
<dbReference type="GO" id="GO:0046872">
    <property type="term" value="F:metal ion binding"/>
    <property type="evidence" value="ECO:0007669"/>
    <property type="project" value="UniProtKB-KW"/>
</dbReference>
<evidence type="ECO:0000256" key="3">
    <source>
        <dbReference type="ARBA" id="ARBA00022723"/>
    </source>
</evidence>
<dbReference type="GO" id="GO:0004065">
    <property type="term" value="F:arylsulfatase activity"/>
    <property type="evidence" value="ECO:0007669"/>
    <property type="project" value="TreeGrafter"/>
</dbReference>
<dbReference type="EMBL" id="JACYFG010000051">
    <property type="protein sequence ID" value="MBD5781637.1"/>
    <property type="molecule type" value="Genomic_DNA"/>
</dbReference>
<evidence type="ECO:0000256" key="2">
    <source>
        <dbReference type="ARBA" id="ARBA00008779"/>
    </source>
</evidence>
<evidence type="ECO:0000313" key="10">
    <source>
        <dbReference type="Proteomes" id="UP000622317"/>
    </source>
</evidence>
<dbReference type="Gene3D" id="3.40.720.10">
    <property type="entry name" value="Alkaline Phosphatase, subunit A"/>
    <property type="match status" value="1"/>
</dbReference>
<evidence type="ECO:0000256" key="6">
    <source>
        <dbReference type="ARBA" id="ARBA00022837"/>
    </source>
</evidence>
<dbReference type="PROSITE" id="PS00523">
    <property type="entry name" value="SULFATASE_1"/>
    <property type="match status" value="1"/>
</dbReference>
<name>A0A927FAR6_9BACT</name>
<protein>
    <submittedName>
        <fullName evidence="9">Sulfatase</fullName>
    </submittedName>
</protein>
<evidence type="ECO:0000256" key="7">
    <source>
        <dbReference type="SAM" id="MobiDB-lite"/>
    </source>
</evidence>
<organism evidence="9 10">
    <name type="scientific">Pelagicoccus enzymogenes</name>
    <dbReference type="NCBI Taxonomy" id="2773457"/>
    <lineage>
        <taxon>Bacteria</taxon>
        <taxon>Pseudomonadati</taxon>
        <taxon>Verrucomicrobiota</taxon>
        <taxon>Opitutia</taxon>
        <taxon>Puniceicoccales</taxon>
        <taxon>Pelagicoccaceae</taxon>
        <taxon>Pelagicoccus</taxon>
    </lineage>
</organism>
<dbReference type="InterPro" id="IPR017850">
    <property type="entry name" value="Alkaline_phosphatase_core_sf"/>
</dbReference>
<evidence type="ECO:0000313" key="9">
    <source>
        <dbReference type="EMBL" id="MBD5781637.1"/>
    </source>
</evidence>
<feature type="compositionally biased region" description="Low complexity" evidence="7">
    <location>
        <begin position="112"/>
        <end position="125"/>
    </location>
</feature>
<sequence>MKFPQYICIAMIAVACGLISHAKEDKKPNVILIVADDLGWRDLGTYGSELYQTPHIDELAASGMRFSNAYAASPLCSPTRASLLTGQTPARLRFTTPVGHLPQVILDPQENTTAPPGLPAATPQTRSRLPLDTPTIARTLKQAGYKNAFMGKWHLGFEPYIPENFGFDEVVCGRGFPGPPPPGFFGPWDTEKTNMPLVDGNAHADDVLGDEAVRFISENKETPFFLALWFFGVHAPFQVKPELIEKYRPLAEKTEFQKSAIMGGMIETVDDNVGKVIAQLEALNLHENTLVIFTSDNGGNMYDRPEGVNPTSNHPLQGGKGNNYEGGSRVPFIASWPTRIAPSTTNETIAISYDIFPTLTSLLGLSNPEGHHLDGVDLSSSFLEGLELQRPPIYSLFAHTVLATGNIANAWIRDGDWKLLRFFNSTADQSDYFELYNLASDIGETTNLASSQPETTQRLAEQLDAYLQDSGALLARPNESFDPDFSVNGFKVLSGGYPIGGPKDPQHSITAIASSLVASYSPPQGLETAEGLRLTVRTNCATQVLAAAENLYGSPIKIRPNWEEQQITIPFTTFRPTESVILSFKLEQPGRIFVSNIELIQASHGN</sequence>
<proteinExistence type="inferred from homology"/>
<dbReference type="InterPro" id="IPR024607">
    <property type="entry name" value="Sulfatase_CS"/>
</dbReference>
<evidence type="ECO:0000256" key="4">
    <source>
        <dbReference type="ARBA" id="ARBA00022729"/>
    </source>
</evidence>
<dbReference type="InterPro" id="IPR050738">
    <property type="entry name" value="Sulfatase"/>
</dbReference>
<comment type="caution">
    <text evidence="9">The sequence shown here is derived from an EMBL/GenBank/DDBJ whole genome shotgun (WGS) entry which is preliminary data.</text>
</comment>
<dbReference type="InterPro" id="IPR000917">
    <property type="entry name" value="Sulfatase_N"/>
</dbReference>
<comment type="similarity">
    <text evidence="2">Belongs to the sulfatase family.</text>
</comment>
<accession>A0A927FAR6</accession>
<keyword evidence="6" id="KW-0106">Calcium</keyword>
<dbReference type="PANTHER" id="PTHR42693:SF42">
    <property type="entry name" value="ARYLSULFATASE G"/>
    <property type="match status" value="1"/>
</dbReference>
<dbReference type="PROSITE" id="PS51257">
    <property type="entry name" value="PROKAR_LIPOPROTEIN"/>
    <property type="match status" value="1"/>
</dbReference>
<dbReference type="Proteomes" id="UP000622317">
    <property type="component" value="Unassembled WGS sequence"/>
</dbReference>
<keyword evidence="10" id="KW-1185">Reference proteome</keyword>
<keyword evidence="4" id="KW-0732">Signal</keyword>
<dbReference type="Pfam" id="PF00884">
    <property type="entry name" value="Sulfatase"/>
    <property type="match status" value="1"/>
</dbReference>
<dbReference type="Gene3D" id="3.30.1120.10">
    <property type="match status" value="1"/>
</dbReference>
<dbReference type="CDD" id="cd16144">
    <property type="entry name" value="ARS_like"/>
    <property type="match status" value="1"/>
</dbReference>
<dbReference type="PANTHER" id="PTHR42693">
    <property type="entry name" value="ARYLSULFATASE FAMILY MEMBER"/>
    <property type="match status" value="1"/>
</dbReference>
<evidence type="ECO:0000259" key="8">
    <source>
        <dbReference type="Pfam" id="PF00884"/>
    </source>
</evidence>
<keyword evidence="5" id="KW-0378">Hydrolase</keyword>
<evidence type="ECO:0000256" key="5">
    <source>
        <dbReference type="ARBA" id="ARBA00022801"/>
    </source>
</evidence>
<dbReference type="SUPFAM" id="SSF53649">
    <property type="entry name" value="Alkaline phosphatase-like"/>
    <property type="match status" value="1"/>
</dbReference>
<dbReference type="RefSeq" id="WP_191618721.1">
    <property type="nucleotide sequence ID" value="NZ_JACYFG010000051.1"/>
</dbReference>
<evidence type="ECO:0000256" key="1">
    <source>
        <dbReference type="ARBA" id="ARBA00001913"/>
    </source>
</evidence>
<reference evidence="9" key="1">
    <citation type="submission" date="2020-09" db="EMBL/GenBank/DDBJ databases">
        <title>Pelagicoccus enzymogenes sp. nov. with an EPS production, isolated from marine sediment.</title>
        <authorList>
            <person name="Feng X."/>
        </authorList>
    </citation>
    <scope>NUCLEOTIDE SEQUENCE</scope>
    <source>
        <strain evidence="9">NFK12</strain>
    </source>
</reference>
<feature type="domain" description="Sulfatase N-terminal" evidence="8">
    <location>
        <begin position="28"/>
        <end position="364"/>
    </location>
</feature>
<dbReference type="AlphaFoldDB" id="A0A927FAR6"/>
<comment type="cofactor">
    <cofactor evidence="1">
        <name>Ca(2+)</name>
        <dbReference type="ChEBI" id="CHEBI:29108"/>
    </cofactor>
</comment>